<sequence length="56" mass="5999">MSTTDARSPHPADRSPDPVAREEHVDGRESVDAPRRPVLGRIADAVRAAHAASVPF</sequence>
<evidence type="ECO:0000313" key="3">
    <source>
        <dbReference type="Proteomes" id="UP000515728"/>
    </source>
</evidence>
<dbReference type="RefSeq" id="WP_185718356.1">
    <property type="nucleotide sequence ID" value="NZ_BAAAWI010000001.1"/>
</dbReference>
<evidence type="ECO:0000313" key="2">
    <source>
        <dbReference type="EMBL" id="QNG51602.1"/>
    </source>
</evidence>
<gene>
    <name evidence="2" type="ORF">H6H00_26415</name>
</gene>
<dbReference type="AlphaFoldDB" id="A0A7G7MFP1"/>
<dbReference type="Proteomes" id="UP000515728">
    <property type="component" value="Chromosome"/>
</dbReference>
<accession>A0A7G7MFP1</accession>
<name>A0A7G7MFP1_9PSEU</name>
<feature type="region of interest" description="Disordered" evidence="1">
    <location>
        <begin position="1"/>
        <end position="36"/>
    </location>
</feature>
<dbReference type="EMBL" id="CP060131">
    <property type="protein sequence ID" value="QNG51602.1"/>
    <property type="molecule type" value="Genomic_DNA"/>
</dbReference>
<evidence type="ECO:0000256" key="1">
    <source>
        <dbReference type="SAM" id="MobiDB-lite"/>
    </source>
</evidence>
<reference evidence="2 3" key="1">
    <citation type="submission" date="2020-08" db="EMBL/GenBank/DDBJ databases">
        <authorList>
            <person name="Mo P."/>
        </authorList>
    </citation>
    <scope>NUCLEOTIDE SEQUENCE [LARGE SCALE GENOMIC DNA]</scope>
    <source>
        <strain evidence="2 3">CGMCC 4.1532</strain>
    </source>
</reference>
<proteinExistence type="predicted"/>
<dbReference type="KEGG" id="ppel:H6H00_26415"/>
<keyword evidence="3" id="KW-1185">Reference proteome</keyword>
<organism evidence="2 3">
    <name type="scientific">Pseudonocardia petroleophila</name>
    <dbReference type="NCBI Taxonomy" id="37331"/>
    <lineage>
        <taxon>Bacteria</taxon>
        <taxon>Bacillati</taxon>
        <taxon>Actinomycetota</taxon>
        <taxon>Actinomycetes</taxon>
        <taxon>Pseudonocardiales</taxon>
        <taxon>Pseudonocardiaceae</taxon>
        <taxon>Pseudonocardia</taxon>
    </lineage>
</organism>
<feature type="compositionally biased region" description="Basic and acidic residues" evidence="1">
    <location>
        <begin position="7"/>
        <end position="35"/>
    </location>
</feature>
<protein>
    <submittedName>
        <fullName evidence="2">Uncharacterized protein</fullName>
    </submittedName>
</protein>